<dbReference type="InterPro" id="IPR011009">
    <property type="entry name" value="Kinase-like_dom_sf"/>
</dbReference>
<dbReference type="GO" id="GO:0004672">
    <property type="term" value="F:protein kinase activity"/>
    <property type="evidence" value="ECO:0007669"/>
    <property type="project" value="InterPro"/>
</dbReference>
<evidence type="ECO:0000259" key="1">
    <source>
        <dbReference type="PROSITE" id="PS50011"/>
    </source>
</evidence>
<dbReference type="PANTHER" id="PTHR44167:SF24">
    <property type="entry name" value="SERINE_THREONINE-PROTEIN KINASE CHK2"/>
    <property type="match status" value="1"/>
</dbReference>
<dbReference type="EMBL" id="MK072248">
    <property type="protein sequence ID" value="AYV80799.1"/>
    <property type="molecule type" value="Genomic_DNA"/>
</dbReference>
<dbReference type="SMART" id="SM00220">
    <property type="entry name" value="S_TKc"/>
    <property type="match status" value="1"/>
</dbReference>
<sequence length="444" mass="50494">MAQIPNTYANVQDIIPLRVSPKSETSTLSTYANIHDTISQTTSQNPDSQLFFLESTYANVAELPKAQKAIKSVPTASTYANFNEVQSQLPKPTPTPTPTAANTYTNFNEFLSKETAEPQPKDIKIMTPADFKKKYTSVSLLTENKSTNVKLYRAKMNNSDVIIKEYPADYNISNINQEINNNEKIGKNCEKFSLTCFIESFKKDNKINIVTTYHKNYITLKEYITTTSQNERCRNAYKIISKIIACVEGLHSLGIAHRDLNNTNVMINKDNLDIKIIDFGNACSQPCNTLPGDKMFLPVENILKGEYYGFLPGLSMDTWSTGILFFDLLTGTTTAELFCKKETKKTCDDNTTRTEFLKAMKNTPTQFEDQIHKEVANIDTLLTPQDKKILNDQPWSNFSEVITYKDLLNKLLNKSSSRQLPNITGGYYAKYMKYKFKYLHHRSN</sequence>
<dbReference type="Gene3D" id="1.10.510.10">
    <property type="entry name" value="Transferase(Phosphotransferase) domain 1"/>
    <property type="match status" value="1"/>
</dbReference>
<dbReference type="InterPro" id="IPR000719">
    <property type="entry name" value="Prot_kinase_dom"/>
</dbReference>
<protein>
    <submittedName>
        <fullName evidence="2">Putative serine/threonine-protein kinase pim-2-like protein</fullName>
    </submittedName>
</protein>
<dbReference type="SUPFAM" id="SSF56112">
    <property type="entry name" value="Protein kinase-like (PK-like)"/>
    <property type="match status" value="1"/>
</dbReference>
<dbReference type="Pfam" id="PF00069">
    <property type="entry name" value="Pkinase"/>
    <property type="match status" value="1"/>
</dbReference>
<name>A0A3G5A5N5_9VIRU</name>
<accession>A0A3G5A5N5</accession>
<proteinExistence type="predicted"/>
<keyword evidence="2" id="KW-0808">Transferase</keyword>
<reference evidence="2" key="1">
    <citation type="submission" date="2018-10" db="EMBL/GenBank/DDBJ databases">
        <title>Hidden diversity of soil giant viruses.</title>
        <authorList>
            <person name="Schulz F."/>
            <person name="Alteio L."/>
            <person name="Goudeau D."/>
            <person name="Ryan E.M."/>
            <person name="Malmstrom R.R."/>
            <person name="Blanchard J."/>
            <person name="Woyke T."/>
        </authorList>
    </citation>
    <scope>NUCLEOTIDE SEQUENCE</scope>
    <source>
        <strain evidence="2">HAV1</strain>
    </source>
</reference>
<feature type="domain" description="Protein kinase" evidence="1">
    <location>
        <begin position="135"/>
        <end position="412"/>
    </location>
</feature>
<organism evidence="2">
    <name type="scientific">Harvfovirus sp</name>
    <dbReference type="NCBI Taxonomy" id="2487768"/>
    <lineage>
        <taxon>Viruses</taxon>
        <taxon>Varidnaviria</taxon>
        <taxon>Bamfordvirae</taxon>
        <taxon>Nucleocytoviricota</taxon>
        <taxon>Megaviricetes</taxon>
        <taxon>Imitervirales</taxon>
        <taxon>Mimiviridae</taxon>
        <taxon>Klosneuvirinae</taxon>
    </lineage>
</organism>
<dbReference type="PROSITE" id="PS50011">
    <property type="entry name" value="PROTEIN_KINASE_DOM"/>
    <property type="match status" value="1"/>
</dbReference>
<keyword evidence="2" id="KW-0418">Kinase</keyword>
<dbReference type="GO" id="GO:0005524">
    <property type="term" value="F:ATP binding"/>
    <property type="evidence" value="ECO:0007669"/>
    <property type="project" value="InterPro"/>
</dbReference>
<evidence type="ECO:0000313" key="2">
    <source>
        <dbReference type="EMBL" id="AYV80799.1"/>
    </source>
</evidence>
<gene>
    <name evidence="2" type="ORF">Harvfovirus6_49</name>
</gene>
<dbReference type="PANTHER" id="PTHR44167">
    <property type="entry name" value="OVARIAN-SPECIFIC SERINE/THREONINE-PROTEIN KINASE LOK-RELATED"/>
    <property type="match status" value="1"/>
</dbReference>